<proteinExistence type="predicted"/>
<evidence type="ECO:0000313" key="1">
    <source>
        <dbReference type="EMBL" id="PLR20375.1"/>
    </source>
</evidence>
<organism evidence="1 2">
    <name type="scientific">Pantoea endophytica</name>
    <dbReference type="NCBI Taxonomy" id="92488"/>
    <lineage>
        <taxon>Bacteria</taxon>
        <taxon>Pseudomonadati</taxon>
        <taxon>Pseudomonadota</taxon>
        <taxon>Gammaproteobacteria</taxon>
        <taxon>Enterobacterales</taxon>
        <taxon>Erwiniaceae</taxon>
        <taxon>Pantoea</taxon>
    </lineage>
</organism>
<sequence>MSTGIGKHKFSTSNGSIWNPDEAICPYCSYEHCVADHCDVGIGMVQCGPYHCPACEASEISSLDTRELTEREKETGWFQPGSAFSAAANTVNGRLVDHVEAKEFYDIGLLDKKALGQ</sequence>
<protein>
    <submittedName>
        <fullName evidence="1">Uncharacterized protein</fullName>
    </submittedName>
</protein>
<reference evidence="2" key="1">
    <citation type="submission" date="2017-12" db="EMBL/GenBank/DDBJ databases">
        <title>The genome sequence of Pantoea sp. 596.</title>
        <authorList>
            <person name="Gao J."/>
            <person name="Mao X."/>
            <person name="Sun J."/>
        </authorList>
    </citation>
    <scope>NUCLEOTIDE SEQUENCE [LARGE SCALE GENOMIC DNA]</scope>
    <source>
        <strain evidence="2">596</strain>
    </source>
</reference>
<dbReference type="RefSeq" id="WP_101763973.1">
    <property type="nucleotide sequence ID" value="NZ_PJRT01000032.1"/>
</dbReference>
<dbReference type="Proteomes" id="UP000234296">
    <property type="component" value="Unassembled WGS sequence"/>
</dbReference>
<dbReference type="EMBL" id="PJRT01000032">
    <property type="protein sequence ID" value="PLR20375.1"/>
    <property type="molecule type" value="Genomic_DNA"/>
</dbReference>
<name>A0ABX4SL21_9GAMM</name>
<evidence type="ECO:0000313" key="2">
    <source>
        <dbReference type="Proteomes" id="UP000234296"/>
    </source>
</evidence>
<keyword evidence="2" id="KW-1185">Reference proteome</keyword>
<comment type="caution">
    <text evidence="1">The sequence shown here is derived from an EMBL/GenBank/DDBJ whole genome shotgun (WGS) entry which is preliminary data.</text>
</comment>
<gene>
    <name evidence="1" type="ORF">PZBJ_20190</name>
</gene>
<accession>A0ABX4SL21</accession>